<dbReference type="Pfam" id="PF10294">
    <property type="entry name" value="Methyltransf_16"/>
    <property type="match status" value="1"/>
</dbReference>
<comment type="similarity">
    <text evidence="9">Belongs to the methyltransferase superfamily. METTL18 family.</text>
</comment>
<dbReference type="EMBL" id="CAJNOW010019730">
    <property type="protein sequence ID" value="CAF1674748.1"/>
    <property type="molecule type" value="Genomic_DNA"/>
</dbReference>
<keyword evidence="7" id="KW-0949">S-adenosyl-L-methionine</keyword>
<dbReference type="GO" id="GO:0032259">
    <property type="term" value="P:methylation"/>
    <property type="evidence" value="ECO:0007669"/>
    <property type="project" value="UniProtKB-KW"/>
</dbReference>
<gene>
    <name evidence="10" type="ORF">KQP761_LOCUS35090</name>
</gene>
<sequence length="277" mass="32205">MFKFNFDIDENSKRECSNEKQDDVNVSNQEFGCFYLNDLRNEDAENGRNKFDFYTSDLVPNVYEGGFKTWECSHDLVGYLKSIVSNFQETTTVIELGCGSGLPGLELNKHRRFHVDFQDFNREVVEQTGKQLKSKEENYNNRMFFGDWGDLVNVIPSKHYDIILTSETIYNIGNYRKLVQLFDHCLTAQGLIYDIILTSETIYNIGNYRKLVQLFDHCLTAQGLIYLAAKVYYFGVQGGVRQFEEFINKTGLFNTRVVRVIDANVKREILEIKRSNC</sequence>
<evidence type="ECO:0000256" key="1">
    <source>
        <dbReference type="ARBA" id="ARBA00004123"/>
    </source>
</evidence>
<evidence type="ECO:0000256" key="2">
    <source>
        <dbReference type="ARBA" id="ARBA00004496"/>
    </source>
</evidence>
<organism evidence="10 11">
    <name type="scientific">Rotaria magnacalcarata</name>
    <dbReference type="NCBI Taxonomy" id="392030"/>
    <lineage>
        <taxon>Eukaryota</taxon>
        <taxon>Metazoa</taxon>
        <taxon>Spiralia</taxon>
        <taxon>Gnathifera</taxon>
        <taxon>Rotifera</taxon>
        <taxon>Eurotatoria</taxon>
        <taxon>Bdelloidea</taxon>
        <taxon>Philodinida</taxon>
        <taxon>Philodinidae</taxon>
        <taxon>Rotaria</taxon>
    </lineage>
</organism>
<keyword evidence="5" id="KW-0489">Methyltransferase</keyword>
<evidence type="ECO:0000256" key="7">
    <source>
        <dbReference type="ARBA" id="ARBA00022691"/>
    </source>
</evidence>
<dbReference type="PANTHER" id="PTHR14614:SF39">
    <property type="entry name" value="HISTIDINE PROTEIN METHYLTRANSFERASE 1 HOMOLOG"/>
    <property type="match status" value="1"/>
</dbReference>
<evidence type="ECO:0000313" key="10">
    <source>
        <dbReference type="EMBL" id="CAF1674748.1"/>
    </source>
</evidence>
<dbReference type="SUPFAM" id="SSF53335">
    <property type="entry name" value="S-adenosyl-L-methionine-dependent methyltransferases"/>
    <property type="match status" value="1"/>
</dbReference>
<comment type="caution">
    <text evidence="10">The sequence shown here is derived from an EMBL/GenBank/DDBJ whole genome shotgun (WGS) entry which is preliminary data.</text>
</comment>
<dbReference type="AlphaFoldDB" id="A0A816GJ61"/>
<dbReference type="GO" id="GO:0005634">
    <property type="term" value="C:nucleus"/>
    <property type="evidence" value="ECO:0007669"/>
    <property type="project" value="UniProtKB-SubCell"/>
</dbReference>
<dbReference type="InterPro" id="IPR019410">
    <property type="entry name" value="Methyltransf_16"/>
</dbReference>
<protein>
    <recommendedName>
        <fullName evidence="3">protein-histidine N-methyltransferase</fullName>
        <ecNumber evidence="3">2.1.1.85</ecNumber>
    </recommendedName>
</protein>
<proteinExistence type="inferred from homology"/>
<comment type="subcellular location">
    <subcellularLocation>
        <location evidence="2">Cytoplasm</location>
    </subcellularLocation>
    <subcellularLocation>
        <location evidence="1">Nucleus</location>
    </subcellularLocation>
</comment>
<evidence type="ECO:0000313" key="11">
    <source>
        <dbReference type="Proteomes" id="UP000663834"/>
    </source>
</evidence>
<evidence type="ECO:0000256" key="9">
    <source>
        <dbReference type="ARBA" id="ARBA00038126"/>
    </source>
</evidence>
<dbReference type="CDD" id="cd02440">
    <property type="entry name" value="AdoMet_MTases"/>
    <property type="match status" value="1"/>
</dbReference>
<dbReference type="Gene3D" id="3.40.50.150">
    <property type="entry name" value="Vaccinia Virus protein VP39"/>
    <property type="match status" value="2"/>
</dbReference>
<dbReference type="GO" id="GO:0018064">
    <property type="term" value="F:protein-L-histidine N-tele-methyltransferase activity"/>
    <property type="evidence" value="ECO:0007669"/>
    <property type="project" value="UniProtKB-EC"/>
</dbReference>
<dbReference type="Proteomes" id="UP000663834">
    <property type="component" value="Unassembled WGS sequence"/>
</dbReference>
<dbReference type="InterPro" id="IPR029063">
    <property type="entry name" value="SAM-dependent_MTases_sf"/>
</dbReference>
<evidence type="ECO:0000256" key="4">
    <source>
        <dbReference type="ARBA" id="ARBA00022490"/>
    </source>
</evidence>
<dbReference type="PANTHER" id="PTHR14614">
    <property type="entry name" value="HEPATOCELLULAR CARCINOMA-ASSOCIATED ANTIGEN"/>
    <property type="match status" value="1"/>
</dbReference>
<evidence type="ECO:0000256" key="3">
    <source>
        <dbReference type="ARBA" id="ARBA00012533"/>
    </source>
</evidence>
<keyword evidence="8" id="KW-0539">Nucleus</keyword>
<dbReference type="EC" id="2.1.1.85" evidence="3"/>
<keyword evidence="4" id="KW-0963">Cytoplasm</keyword>
<dbReference type="OrthoDB" id="1723750at2759"/>
<reference evidence="10" key="1">
    <citation type="submission" date="2021-02" db="EMBL/GenBank/DDBJ databases">
        <authorList>
            <person name="Nowell W R."/>
        </authorList>
    </citation>
    <scope>NUCLEOTIDE SEQUENCE</scope>
</reference>
<keyword evidence="6" id="KW-0808">Transferase</keyword>
<evidence type="ECO:0000256" key="8">
    <source>
        <dbReference type="ARBA" id="ARBA00023242"/>
    </source>
</evidence>
<evidence type="ECO:0000256" key="5">
    <source>
        <dbReference type="ARBA" id="ARBA00022603"/>
    </source>
</evidence>
<evidence type="ECO:0000256" key="6">
    <source>
        <dbReference type="ARBA" id="ARBA00022679"/>
    </source>
</evidence>
<dbReference type="GO" id="GO:0005737">
    <property type="term" value="C:cytoplasm"/>
    <property type="evidence" value="ECO:0007669"/>
    <property type="project" value="UniProtKB-SubCell"/>
</dbReference>
<name>A0A816GJ61_9BILA</name>
<accession>A0A816GJ61</accession>